<accession>A0A2M4DMX6</accession>
<organism evidence="2">
    <name type="scientific">Anopheles darlingi</name>
    <name type="common">Mosquito</name>
    <dbReference type="NCBI Taxonomy" id="43151"/>
    <lineage>
        <taxon>Eukaryota</taxon>
        <taxon>Metazoa</taxon>
        <taxon>Ecdysozoa</taxon>
        <taxon>Arthropoda</taxon>
        <taxon>Hexapoda</taxon>
        <taxon>Insecta</taxon>
        <taxon>Pterygota</taxon>
        <taxon>Neoptera</taxon>
        <taxon>Endopterygota</taxon>
        <taxon>Diptera</taxon>
        <taxon>Nematocera</taxon>
        <taxon>Culicoidea</taxon>
        <taxon>Culicidae</taxon>
        <taxon>Anophelinae</taxon>
        <taxon>Anopheles</taxon>
    </lineage>
</organism>
<feature type="chain" id="PRO_5014604432" evidence="1">
    <location>
        <begin position="16"/>
        <end position="77"/>
    </location>
</feature>
<evidence type="ECO:0000256" key="1">
    <source>
        <dbReference type="SAM" id="SignalP"/>
    </source>
</evidence>
<proteinExistence type="predicted"/>
<reference evidence="2" key="1">
    <citation type="submission" date="2018-01" db="EMBL/GenBank/DDBJ databases">
        <title>An insight into the sialome of Amazonian anophelines.</title>
        <authorList>
            <person name="Ribeiro J.M."/>
            <person name="Scarpassa V."/>
            <person name="Calvo E."/>
        </authorList>
    </citation>
    <scope>NUCLEOTIDE SEQUENCE</scope>
</reference>
<name>A0A2M4DMX6_ANODA</name>
<keyword evidence="1" id="KW-0732">Signal</keyword>
<evidence type="ECO:0000313" key="2">
    <source>
        <dbReference type="EMBL" id="MBW78865.1"/>
    </source>
</evidence>
<feature type="signal peptide" evidence="1">
    <location>
        <begin position="1"/>
        <end position="15"/>
    </location>
</feature>
<dbReference type="AlphaFoldDB" id="A0A2M4DMX6"/>
<sequence>MAWPLLLLLLPSAACDSFTSITVTKWLGGDRSVWGDDGGGPPPLLWLALRDRLPGPPSPSLPPSVAPWTLSEVDWVD</sequence>
<protein>
    <submittedName>
        <fullName evidence="2">Putative secreted protein</fullName>
    </submittedName>
</protein>
<dbReference type="EMBL" id="GGFL01014687">
    <property type="protein sequence ID" value="MBW78865.1"/>
    <property type="molecule type" value="Transcribed_RNA"/>
</dbReference>